<dbReference type="OrthoDB" id="10055570at2759"/>
<protein>
    <recommendedName>
        <fullName evidence="3">Coiled-coil domain-containing protein 172</fullName>
    </recommendedName>
</protein>
<evidence type="ECO:0000256" key="1">
    <source>
        <dbReference type="ARBA" id="ARBA00004496"/>
    </source>
</evidence>
<gene>
    <name evidence="9" type="primary">LOC110983077</name>
</gene>
<evidence type="ECO:0000256" key="4">
    <source>
        <dbReference type="ARBA" id="ARBA00022490"/>
    </source>
</evidence>
<dbReference type="GeneID" id="110983077"/>
<dbReference type="AlphaFoldDB" id="A0A8B7YWJ3"/>
<feature type="compositionally biased region" description="Polar residues" evidence="7">
    <location>
        <begin position="414"/>
        <end position="440"/>
    </location>
</feature>
<dbReference type="PANTHER" id="PTHR22419:SF2">
    <property type="entry name" value="COILED-COIL DOMAIN-CONTAINING PROTEIN 172"/>
    <property type="match status" value="1"/>
</dbReference>
<feature type="compositionally biased region" description="Polar residues" evidence="7">
    <location>
        <begin position="296"/>
        <end position="319"/>
    </location>
</feature>
<feature type="coiled-coil region" evidence="6">
    <location>
        <begin position="17"/>
        <end position="51"/>
    </location>
</feature>
<evidence type="ECO:0000256" key="3">
    <source>
        <dbReference type="ARBA" id="ARBA00022327"/>
    </source>
</evidence>
<evidence type="ECO:0000313" key="9">
    <source>
        <dbReference type="RefSeq" id="XP_022097688.1"/>
    </source>
</evidence>
<name>A0A8B7YWJ3_ACAPL</name>
<comment type="subcellular location">
    <subcellularLocation>
        <location evidence="1">Cytoplasm</location>
    </subcellularLocation>
</comment>
<dbReference type="Proteomes" id="UP000694845">
    <property type="component" value="Unplaced"/>
</dbReference>
<keyword evidence="4" id="KW-0963">Cytoplasm</keyword>
<feature type="region of interest" description="Disordered" evidence="7">
    <location>
        <begin position="263"/>
        <end position="477"/>
    </location>
</feature>
<feature type="compositionally biased region" description="Low complexity" evidence="7">
    <location>
        <begin position="330"/>
        <end position="346"/>
    </location>
</feature>
<reference evidence="9" key="1">
    <citation type="submission" date="2025-08" db="UniProtKB">
        <authorList>
            <consortium name="RefSeq"/>
        </authorList>
    </citation>
    <scope>IDENTIFICATION</scope>
</reference>
<organism evidence="8 9">
    <name type="scientific">Acanthaster planci</name>
    <name type="common">Crown-of-thorns starfish</name>
    <dbReference type="NCBI Taxonomy" id="133434"/>
    <lineage>
        <taxon>Eukaryota</taxon>
        <taxon>Metazoa</taxon>
        <taxon>Echinodermata</taxon>
        <taxon>Eleutherozoa</taxon>
        <taxon>Asterozoa</taxon>
        <taxon>Asteroidea</taxon>
        <taxon>Valvatacea</taxon>
        <taxon>Valvatida</taxon>
        <taxon>Acanthasteridae</taxon>
        <taxon>Acanthaster</taxon>
    </lineage>
</organism>
<evidence type="ECO:0000256" key="6">
    <source>
        <dbReference type="SAM" id="Coils"/>
    </source>
</evidence>
<evidence type="ECO:0000313" key="8">
    <source>
        <dbReference type="Proteomes" id="UP000694845"/>
    </source>
</evidence>
<dbReference type="InterPro" id="IPR029618">
    <property type="entry name" value="CCDC172"/>
</dbReference>
<evidence type="ECO:0000256" key="7">
    <source>
        <dbReference type="SAM" id="MobiDB-lite"/>
    </source>
</evidence>
<dbReference type="GO" id="GO:0005737">
    <property type="term" value="C:cytoplasm"/>
    <property type="evidence" value="ECO:0007669"/>
    <property type="project" value="UniProtKB-SubCell"/>
</dbReference>
<proteinExistence type="inferred from homology"/>
<feature type="compositionally biased region" description="Polar residues" evidence="7">
    <location>
        <begin position="454"/>
        <end position="463"/>
    </location>
</feature>
<accession>A0A8B7YWJ3</accession>
<keyword evidence="8" id="KW-1185">Reference proteome</keyword>
<sequence length="477" mass="52909">MSLNDLFVQILQSEQKAKERKALLSEVRNEITQVKQQIKEVQEECLSTQGQLVVKIQHQTEAELSVVWLRHKEGILKDQLARALKERDSNAQELKSLEAVQTKEQEDFSREIANFNQAYGLCGDGKEQRESEARQQLQELKNEEEKLLTEIMHPEVSEYRNTKAALRKLNEEKKKLESEVHHLQDTLQGLHEQLDQKQSITKKLERVKSEVATLPQNDPEFLRLRSKLEACHEEGLEAICQALQQEVDRLQRQRWQQQLQLQRLSSQAGGSGAGTAAGASSEQQNPSPGKRKAQKRQVQPSSLSSSNQTDSVNTWSSFRVTCPMQPTPSPQDANPPAAPPQTQARTADGHHPAGPSATSQPSTAPCIKKEPSFHPGGVSKPNWAKLTRGAKKQSASKSQKPDSNNTIKRFLFLQTGQSDRAPSTEAQSIQPSTQGSTSSVMAADDGKDGRGGFCTTTGTNPARLSQVPGTAKKVHFK</sequence>
<evidence type="ECO:0000256" key="2">
    <source>
        <dbReference type="ARBA" id="ARBA00008975"/>
    </source>
</evidence>
<dbReference type="PANTHER" id="PTHR22419">
    <property type="entry name" value="COILED-COIL DOMAIN-CONTAINING PROTEIN 172"/>
    <property type="match status" value="1"/>
</dbReference>
<dbReference type="KEGG" id="aplc:110983077"/>
<dbReference type="RefSeq" id="XP_022097688.1">
    <property type="nucleotide sequence ID" value="XM_022241996.1"/>
</dbReference>
<comment type="similarity">
    <text evidence="2">Belongs to the CCDC172 family.</text>
</comment>
<evidence type="ECO:0000256" key="5">
    <source>
        <dbReference type="ARBA" id="ARBA00023054"/>
    </source>
</evidence>
<keyword evidence="5 6" id="KW-0175">Coiled coil</keyword>